<name>A0A4Q4TUW9_9PEZI</name>
<proteinExistence type="predicted"/>
<evidence type="ECO:0000313" key="1">
    <source>
        <dbReference type="EMBL" id="RYP10354.1"/>
    </source>
</evidence>
<gene>
    <name evidence="1" type="ORF">DL764_000688</name>
</gene>
<dbReference type="EMBL" id="QJNU01000019">
    <property type="protein sequence ID" value="RYP10354.1"/>
    <property type="molecule type" value="Genomic_DNA"/>
</dbReference>
<keyword evidence="2" id="KW-1185">Reference proteome</keyword>
<evidence type="ECO:0000313" key="2">
    <source>
        <dbReference type="Proteomes" id="UP000293360"/>
    </source>
</evidence>
<reference evidence="1 2" key="1">
    <citation type="submission" date="2018-06" db="EMBL/GenBank/DDBJ databases">
        <title>Complete Genomes of Monosporascus.</title>
        <authorList>
            <person name="Robinson A.J."/>
            <person name="Natvig D.O."/>
        </authorList>
    </citation>
    <scope>NUCLEOTIDE SEQUENCE [LARGE SCALE GENOMIC DNA]</scope>
    <source>
        <strain evidence="1 2">CBS 110550</strain>
    </source>
</reference>
<comment type="caution">
    <text evidence="1">The sequence shown here is derived from an EMBL/GenBank/DDBJ whole genome shotgun (WGS) entry which is preliminary data.</text>
</comment>
<dbReference type="AlphaFoldDB" id="A0A4Q4TUW9"/>
<organism evidence="1 2">
    <name type="scientific">Monosporascus ibericus</name>
    <dbReference type="NCBI Taxonomy" id="155417"/>
    <lineage>
        <taxon>Eukaryota</taxon>
        <taxon>Fungi</taxon>
        <taxon>Dikarya</taxon>
        <taxon>Ascomycota</taxon>
        <taxon>Pezizomycotina</taxon>
        <taxon>Sordariomycetes</taxon>
        <taxon>Xylariomycetidae</taxon>
        <taxon>Xylariales</taxon>
        <taxon>Xylariales incertae sedis</taxon>
        <taxon>Monosporascus</taxon>
    </lineage>
</organism>
<accession>A0A4Q4TUW9</accession>
<dbReference type="Proteomes" id="UP000293360">
    <property type="component" value="Unassembled WGS sequence"/>
</dbReference>
<protein>
    <submittedName>
        <fullName evidence="1">Uncharacterized protein</fullName>
    </submittedName>
</protein>
<sequence length="100" mass="10746">MAVSREKAEHLEPGGLILTGWGVVLNRAVSHYPVTTTTPFLSPDPAHGQPAVPPEEPTGAEIVLIEDDGPSRAVVSEQWERIIDATYERIEDAARSTGTS</sequence>